<evidence type="ECO:0000256" key="1">
    <source>
        <dbReference type="SAM" id="Phobius"/>
    </source>
</evidence>
<reference evidence="2 3" key="1">
    <citation type="submission" date="2021-01" db="EMBL/GenBank/DDBJ databases">
        <title>Genome public.</title>
        <authorList>
            <person name="Liu C."/>
            <person name="Sun Q."/>
        </authorList>
    </citation>
    <scope>NUCLEOTIDE SEQUENCE [LARGE SCALE GENOMIC DNA]</scope>
    <source>
        <strain evidence="2 3">YIM B02515</strain>
    </source>
</reference>
<dbReference type="Proteomes" id="UP000632377">
    <property type="component" value="Unassembled WGS sequence"/>
</dbReference>
<keyword evidence="3" id="KW-1185">Reference proteome</keyword>
<evidence type="ECO:0000313" key="3">
    <source>
        <dbReference type="Proteomes" id="UP000632377"/>
    </source>
</evidence>
<name>A0ABS1TFV9_9CLOT</name>
<keyword evidence="1" id="KW-0472">Membrane</keyword>
<feature type="transmembrane region" description="Helical" evidence="1">
    <location>
        <begin position="90"/>
        <end position="113"/>
    </location>
</feature>
<gene>
    <name evidence="2" type="ORF">JK636_21300</name>
</gene>
<proteinExistence type="predicted"/>
<evidence type="ECO:0000313" key="2">
    <source>
        <dbReference type="EMBL" id="MBL4938252.1"/>
    </source>
</evidence>
<keyword evidence="1" id="KW-1133">Transmembrane helix</keyword>
<sequence>MLKQVILLDILIGLISTVIIQLVFKAYGFIFLLGLAMASISFFISGVSVENKLLDKKRSYNKLLSAVNLFKVFIICIIGVALFNNNINNVISYSMGFTSHFIALFLYGIVNLLNERK</sequence>
<accession>A0ABS1TFV9</accession>
<feature type="transmembrane region" description="Helical" evidence="1">
    <location>
        <begin position="30"/>
        <end position="51"/>
    </location>
</feature>
<dbReference type="RefSeq" id="WP_202750975.1">
    <property type="nucleotide sequence ID" value="NZ_JAESWC010000018.1"/>
</dbReference>
<feature type="transmembrane region" description="Helical" evidence="1">
    <location>
        <begin position="63"/>
        <end position="84"/>
    </location>
</feature>
<organism evidence="2 3">
    <name type="scientific">Clostridium rhizosphaerae</name>
    <dbReference type="NCBI Taxonomy" id="2803861"/>
    <lineage>
        <taxon>Bacteria</taxon>
        <taxon>Bacillati</taxon>
        <taxon>Bacillota</taxon>
        <taxon>Clostridia</taxon>
        <taxon>Eubacteriales</taxon>
        <taxon>Clostridiaceae</taxon>
        <taxon>Clostridium</taxon>
    </lineage>
</organism>
<protein>
    <recommendedName>
        <fullName evidence="4">ATP synthase I chain</fullName>
    </recommendedName>
</protein>
<feature type="transmembrane region" description="Helical" evidence="1">
    <location>
        <begin position="5"/>
        <end position="24"/>
    </location>
</feature>
<evidence type="ECO:0008006" key="4">
    <source>
        <dbReference type="Google" id="ProtNLM"/>
    </source>
</evidence>
<keyword evidence="1" id="KW-0812">Transmembrane</keyword>
<comment type="caution">
    <text evidence="2">The sequence shown here is derived from an EMBL/GenBank/DDBJ whole genome shotgun (WGS) entry which is preliminary data.</text>
</comment>
<dbReference type="EMBL" id="JAESWC010000018">
    <property type="protein sequence ID" value="MBL4938252.1"/>
    <property type="molecule type" value="Genomic_DNA"/>
</dbReference>